<keyword evidence="3 4" id="KW-0326">Glycosidase</keyword>
<evidence type="ECO:0008006" key="9">
    <source>
        <dbReference type="Google" id="ProtNLM"/>
    </source>
</evidence>
<dbReference type="GO" id="GO:0004553">
    <property type="term" value="F:hydrolase activity, hydrolyzing O-glycosyl compounds"/>
    <property type="evidence" value="ECO:0007669"/>
    <property type="project" value="InterPro"/>
</dbReference>
<dbReference type="GO" id="GO:0005737">
    <property type="term" value="C:cytoplasm"/>
    <property type="evidence" value="ECO:0007669"/>
    <property type="project" value="TreeGrafter"/>
</dbReference>
<dbReference type="EMBL" id="JAYMYQ010000006">
    <property type="protein sequence ID" value="KAK7322437.1"/>
    <property type="molecule type" value="Genomic_DNA"/>
</dbReference>
<evidence type="ECO:0000313" key="8">
    <source>
        <dbReference type="Proteomes" id="UP001367508"/>
    </source>
</evidence>
<accession>A0AAN9KRF8</accession>
<dbReference type="Gene3D" id="2.80.10.50">
    <property type="match status" value="1"/>
</dbReference>
<dbReference type="CDD" id="cd00257">
    <property type="entry name" value="beta-trefoil_FSCN-like"/>
    <property type="match status" value="1"/>
</dbReference>
<dbReference type="GO" id="GO:0000272">
    <property type="term" value="P:polysaccharide catabolic process"/>
    <property type="evidence" value="ECO:0007669"/>
    <property type="project" value="InterPro"/>
</dbReference>
<dbReference type="Pfam" id="PF25490">
    <property type="entry name" value="DUF7910"/>
    <property type="match status" value="1"/>
</dbReference>
<dbReference type="InterPro" id="IPR008999">
    <property type="entry name" value="Actin-crosslinking"/>
</dbReference>
<evidence type="ECO:0000313" key="7">
    <source>
        <dbReference type="EMBL" id="KAK7322437.1"/>
    </source>
</evidence>
<proteinExistence type="inferred from homology"/>
<keyword evidence="2 4" id="KW-0378">Hydrolase</keyword>
<feature type="domain" description="DUF7910" evidence="6">
    <location>
        <begin position="28"/>
        <end position="167"/>
    </location>
</feature>
<gene>
    <name evidence="7" type="ORF">VNO77_25816</name>
</gene>
<feature type="domain" description="Glycoside hydrolase family 5" evidence="5">
    <location>
        <begin position="190"/>
        <end position="264"/>
    </location>
</feature>
<dbReference type="GO" id="GO:0051017">
    <property type="term" value="P:actin filament bundle assembly"/>
    <property type="evidence" value="ECO:0007669"/>
    <property type="project" value="TreeGrafter"/>
</dbReference>
<comment type="similarity">
    <text evidence="1 4">Belongs to the glycosyl hydrolase 5 (cellulase A) family.</text>
</comment>
<dbReference type="InterPro" id="IPR010431">
    <property type="entry name" value="Fascin"/>
</dbReference>
<dbReference type="AlphaFoldDB" id="A0AAN9KRF8"/>
<protein>
    <recommendedName>
        <fullName evidence="9">Mannan endo-1,4-beta-mannosidase</fullName>
    </recommendedName>
</protein>
<dbReference type="GO" id="GO:0015629">
    <property type="term" value="C:actin cytoskeleton"/>
    <property type="evidence" value="ECO:0007669"/>
    <property type="project" value="TreeGrafter"/>
</dbReference>
<dbReference type="InterPro" id="IPR001547">
    <property type="entry name" value="Glyco_hydro_5"/>
</dbReference>
<dbReference type="SUPFAM" id="SSF50405">
    <property type="entry name" value="Actin-crosslinking proteins"/>
    <property type="match status" value="1"/>
</dbReference>
<dbReference type="GO" id="GO:0051015">
    <property type="term" value="F:actin filament binding"/>
    <property type="evidence" value="ECO:0007669"/>
    <property type="project" value="InterPro"/>
</dbReference>
<name>A0AAN9KRF8_CANGL</name>
<evidence type="ECO:0000259" key="6">
    <source>
        <dbReference type="Pfam" id="PF25490"/>
    </source>
</evidence>
<dbReference type="Proteomes" id="UP001367508">
    <property type="component" value="Unassembled WGS sequence"/>
</dbReference>
<evidence type="ECO:0000256" key="1">
    <source>
        <dbReference type="ARBA" id="ARBA00005641"/>
    </source>
</evidence>
<dbReference type="PANTHER" id="PTHR10551">
    <property type="entry name" value="FASCIN"/>
    <property type="match status" value="1"/>
</dbReference>
<evidence type="ECO:0000256" key="3">
    <source>
        <dbReference type="ARBA" id="ARBA00023295"/>
    </source>
</evidence>
<comment type="caution">
    <text evidence="7">The sequence shown here is derived from an EMBL/GenBank/DDBJ whole genome shotgun (WGS) entry which is preliminary data.</text>
</comment>
<reference evidence="7 8" key="1">
    <citation type="submission" date="2024-01" db="EMBL/GenBank/DDBJ databases">
        <title>The genomes of 5 underutilized Papilionoideae crops provide insights into root nodulation and disease resistanc.</title>
        <authorList>
            <person name="Jiang F."/>
        </authorList>
    </citation>
    <scope>NUCLEOTIDE SEQUENCE [LARGE SCALE GENOMIC DNA]</scope>
    <source>
        <strain evidence="7">LVBAO_FW01</strain>
        <tissue evidence="7">Leaves</tissue>
    </source>
</reference>
<evidence type="ECO:0000256" key="2">
    <source>
        <dbReference type="ARBA" id="ARBA00022801"/>
    </source>
</evidence>
<keyword evidence="8" id="KW-1185">Reference proteome</keyword>
<dbReference type="InterPro" id="IPR017853">
    <property type="entry name" value="GH"/>
</dbReference>
<evidence type="ECO:0000259" key="5">
    <source>
        <dbReference type="Pfam" id="PF00150"/>
    </source>
</evidence>
<dbReference type="GO" id="GO:0007163">
    <property type="term" value="P:establishment or maintenance of cell polarity"/>
    <property type="evidence" value="ECO:0007669"/>
    <property type="project" value="TreeGrafter"/>
</dbReference>
<dbReference type="PANTHER" id="PTHR10551:SF37">
    <property type="entry name" value="GLYCOSIDE HYDROLASE FAMILY 5 PROTEIN"/>
    <property type="match status" value="1"/>
</dbReference>
<dbReference type="Gene3D" id="3.20.20.80">
    <property type="entry name" value="Glycosidases"/>
    <property type="match status" value="1"/>
</dbReference>
<dbReference type="Pfam" id="PF00150">
    <property type="entry name" value="Cellulase"/>
    <property type="match status" value="1"/>
</dbReference>
<dbReference type="SUPFAM" id="SSF51445">
    <property type="entry name" value="(Trans)glycosidases"/>
    <property type="match status" value="1"/>
</dbReference>
<dbReference type="InterPro" id="IPR057232">
    <property type="entry name" value="DUF7910"/>
</dbReference>
<evidence type="ECO:0000256" key="4">
    <source>
        <dbReference type="RuleBase" id="RU361153"/>
    </source>
</evidence>
<dbReference type="FunFam" id="2.80.10.50:FF:000056">
    <property type="entry name" value="Glucan 1,3-beta-glucosidase A"/>
    <property type="match status" value="1"/>
</dbReference>
<sequence length="282" mass="31699">MPYKSVNLGNWLVAEGWMKPSLFDEIVNKDLLDGTQVQLMSTKLQRYLSSEQGGGAAIVANRESASGWETFRLWRLSDSSFNLRVFNKQFVGLENQGSGNKIIAVSESPSNPEKFEIIRNNDDPLKIRIKSSNGLFLQVQSETSVTADYQGSSWEESDPSVFRLTIIIPTLRGEYQLTNGYGPDRAPQVMRDHWNRYITEDDFRIMSEKGLNAVRIPVGWWIAQDPNPPKPFVGGSKAVLDNAFKWAQNHGMKVIVDLHAIEGSQNGEDHSGSRDGYTEWGD</sequence>
<dbReference type="GO" id="GO:0016477">
    <property type="term" value="P:cell migration"/>
    <property type="evidence" value="ECO:0007669"/>
    <property type="project" value="TreeGrafter"/>
</dbReference>
<organism evidence="7 8">
    <name type="scientific">Canavalia gladiata</name>
    <name type="common">Sword bean</name>
    <name type="synonym">Dolichos gladiatus</name>
    <dbReference type="NCBI Taxonomy" id="3824"/>
    <lineage>
        <taxon>Eukaryota</taxon>
        <taxon>Viridiplantae</taxon>
        <taxon>Streptophyta</taxon>
        <taxon>Embryophyta</taxon>
        <taxon>Tracheophyta</taxon>
        <taxon>Spermatophyta</taxon>
        <taxon>Magnoliopsida</taxon>
        <taxon>eudicotyledons</taxon>
        <taxon>Gunneridae</taxon>
        <taxon>Pentapetalae</taxon>
        <taxon>rosids</taxon>
        <taxon>fabids</taxon>
        <taxon>Fabales</taxon>
        <taxon>Fabaceae</taxon>
        <taxon>Papilionoideae</taxon>
        <taxon>50 kb inversion clade</taxon>
        <taxon>NPAAA clade</taxon>
        <taxon>indigoferoid/millettioid clade</taxon>
        <taxon>Phaseoleae</taxon>
        <taxon>Canavalia</taxon>
    </lineage>
</organism>